<dbReference type="PROSITE" id="PS50847">
    <property type="entry name" value="GRAM_POS_ANCHORING"/>
    <property type="match status" value="1"/>
</dbReference>
<proteinExistence type="predicted"/>
<dbReference type="Proteomes" id="UP000181884">
    <property type="component" value="Unassembled WGS sequence"/>
</dbReference>
<feature type="compositionally biased region" description="Low complexity" evidence="5">
    <location>
        <begin position="227"/>
        <end position="285"/>
    </location>
</feature>
<keyword evidence="6" id="KW-0812">Transmembrane</keyword>
<keyword evidence="2" id="KW-0964">Secreted</keyword>
<reference evidence="8 9" key="1">
    <citation type="submission" date="2014-12" db="EMBL/GenBank/DDBJ databases">
        <title>Draft genome sequences of 29 type strains of Enterococci.</title>
        <authorList>
            <person name="Zhong Z."/>
            <person name="Sun Z."/>
            <person name="Liu W."/>
            <person name="Zhang W."/>
            <person name="Zhang H."/>
        </authorList>
    </citation>
    <scope>NUCLEOTIDE SEQUENCE [LARGE SCALE GENOMIC DNA]</scope>
    <source>
        <strain evidence="8 9">DSM 17029</strain>
    </source>
</reference>
<accession>A0A1L8RFF3</accession>
<gene>
    <name evidence="8" type="ORF">RU97_GL001903</name>
</gene>
<evidence type="ECO:0000256" key="2">
    <source>
        <dbReference type="ARBA" id="ARBA00022525"/>
    </source>
</evidence>
<dbReference type="InterPro" id="IPR019931">
    <property type="entry name" value="LPXTG_anchor"/>
</dbReference>
<feature type="compositionally biased region" description="Acidic residues" evidence="5">
    <location>
        <begin position="172"/>
        <end position="191"/>
    </location>
</feature>
<keyword evidence="3" id="KW-0732">Signal</keyword>
<evidence type="ECO:0000259" key="7">
    <source>
        <dbReference type="PROSITE" id="PS50847"/>
    </source>
</evidence>
<feature type="domain" description="Gram-positive cocci surface proteins LPxTG" evidence="7">
    <location>
        <begin position="314"/>
        <end position="345"/>
    </location>
</feature>
<evidence type="ECO:0000313" key="8">
    <source>
        <dbReference type="EMBL" id="OJG18506.1"/>
    </source>
</evidence>
<evidence type="ECO:0000256" key="3">
    <source>
        <dbReference type="ARBA" id="ARBA00022729"/>
    </source>
</evidence>
<dbReference type="EMBL" id="JXKH01000004">
    <property type="protein sequence ID" value="OJG18506.1"/>
    <property type="molecule type" value="Genomic_DNA"/>
</dbReference>
<feature type="compositionally biased region" description="Low complexity" evidence="5">
    <location>
        <begin position="204"/>
        <end position="219"/>
    </location>
</feature>
<protein>
    <recommendedName>
        <fullName evidence="7">Gram-positive cocci surface proteins LPxTG domain-containing protein</fullName>
    </recommendedName>
</protein>
<evidence type="ECO:0000256" key="1">
    <source>
        <dbReference type="ARBA" id="ARBA00022512"/>
    </source>
</evidence>
<comment type="caution">
    <text evidence="8">The sequence shown here is derived from an EMBL/GenBank/DDBJ whole genome shotgun (WGS) entry which is preliminary data.</text>
</comment>
<feature type="transmembrane region" description="Helical" evidence="6">
    <location>
        <begin position="321"/>
        <end position="342"/>
    </location>
</feature>
<sequence length="345" mass="37139">MLVGSLLGFVGSRPVLAAEGKWANVNRITFLGEHKSFNSGVTALPVGVPVTVAAELTYSGDWEAIKQSVVTFENVGAGLTIGYDQQLFFDPTEKKASLQFTVTLTEPLPIGVNRQFTIKVSDGVNDRYVLTPYSQRQTIIQAPTRPVEPEEPVVPPTSSEPEPEIPPRGTDDEWIEEPEEPEESEESSEPEEPIKPVEPESEEPAVPGTTETETTTDVTETPEEPDSQTPTTDETEPTDSTTTESSETPQDSDVPTSSEDSSTSQTSETDTTVAGDSSTPSTSTTDRTKDSGNPTEHTTATHSANKMKADKRSLPATGEKLSRGVSILGGVLFLVGGTILWWRGR</sequence>
<feature type="compositionally biased region" description="Polar residues" evidence="5">
    <location>
        <begin position="292"/>
        <end position="304"/>
    </location>
</feature>
<keyword evidence="9" id="KW-1185">Reference proteome</keyword>
<evidence type="ECO:0000313" key="9">
    <source>
        <dbReference type="Proteomes" id="UP000181884"/>
    </source>
</evidence>
<keyword evidence="4" id="KW-0572">Peptidoglycan-anchor</keyword>
<feature type="region of interest" description="Disordered" evidence="5">
    <location>
        <begin position="139"/>
        <end position="315"/>
    </location>
</feature>
<keyword evidence="1" id="KW-0134">Cell wall</keyword>
<keyword evidence="6" id="KW-0472">Membrane</keyword>
<organism evidence="8 9">
    <name type="scientific">Enterococcus canis</name>
    <dbReference type="NCBI Taxonomy" id="214095"/>
    <lineage>
        <taxon>Bacteria</taxon>
        <taxon>Bacillati</taxon>
        <taxon>Bacillota</taxon>
        <taxon>Bacilli</taxon>
        <taxon>Lactobacillales</taxon>
        <taxon>Enterococcaceae</taxon>
        <taxon>Enterococcus</taxon>
    </lineage>
</organism>
<name>A0A1L8RFF3_9ENTE</name>
<keyword evidence="6" id="KW-1133">Transmembrane helix</keyword>
<evidence type="ECO:0000256" key="5">
    <source>
        <dbReference type="SAM" id="MobiDB-lite"/>
    </source>
</evidence>
<evidence type="ECO:0000256" key="4">
    <source>
        <dbReference type="ARBA" id="ARBA00023088"/>
    </source>
</evidence>
<dbReference type="AlphaFoldDB" id="A0A1L8RFF3"/>
<evidence type="ECO:0000256" key="6">
    <source>
        <dbReference type="SAM" id="Phobius"/>
    </source>
</evidence>
<dbReference type="NCBIfam" id="TIGR01167">
    <property type="entry name" value="LPXTG_anchor"/>
    <property type="match status" value="1"/>
</dbReference>